<dbReference type="GO" id="GO:0005634">
    <property type="term" value="C:nucleus"/>
    <property type="evidence" value="ECO:0007669"/>
    <property type="project" value="UniProtKB-SubCell"/>
</dbReference>
<dbReference type="PROSITE" id="PS50048">
    <property type="entry name" value="ZN2_CY6_FUNGAL_2"/>
    <property type="match status" value="1"/>
</dbReference>
<sequence length="695" mass="77113">MSKRALDSASSAGFGGDELRNMNGEQQSTAGSGSETQPPPHKMHKLNPQLAARRRTTSCAACRKQKIKCELLADGPPCERCKRKNIECIINTGLRNSILDQRQIAALRRDLGNMHAHLERVSQRLQIAGLPPLETPAVSADAIASSHHEPDHDFDLDDDGLAELSPPGSPSAVQAPMDAYLAPSKDATPAGPVQTSGGASRARTQKRPDIISKGLVSPEDAEALVRFYMTELDSVIYGTAGPHATVHAVREASPTLLAVICTVAALHDVEHAHLYDVCYREFRHLVSAALFEKRDIEHVRALDVAAFWLPDTSRVVLYEAVRRLGDLRAHRHIGKACTPPDDAFTTTATTQQQQQQHPTRDGARDRVRLWYTLYMCDQHLSVLYNRDSLIRRDRDILDKRGLFLAAEDATMHDLRVVAQVSLLLCMSRMKETFGSEYPTRVSEALAPQIPVFVDELEQWLAHFPPQFRQEPGTGEFPHFAFKLHYLFARLYLGHHVFRGLHSGLIPEIFLPAAAMAQEASLAIFTMILNEDVLRRTLVKVPSYVHIMMSFAGHFLLELCLKHREQLGINVEECYRCISRTVSMLRDTPMTRHHPLSRVTDGLAKRLVDFAAAYGKEVLTESPPGSRLVSTTTQTQSNNNNNELPPFGAPFVGVPGPTTGPVFDLESAVMPDEFTYADYGDVGFPGPLSDFAIKYD</sequence>
<proteinExistence type="predicted"/>
<dbReference type="OrthoDB" id="4060227at2759"/>
<dbReference type="InterPro" id="IPR001138">
    <property type="entry name" value="Zn2Cys6_DnaBD"/>
</dbReference>
<dbReference type="GeneID" id="72072228"/>
<keyword evidence="3" id="KW-0238">DNA-binding</keyword>
<name>A0A9Q8QRX5_9HYPO</name>
<dbReference type="AlphaFoldDB" id="A0A9Q8QRX5"/>
<dbReference type="GO" id="GO:0000976">
    <property type="term" value="F:transcription cis-regulatory region binding"/>
    <property type="evidence" value="ECO:0007669"/>
    <property type="project" value="TreeGrafter"/>
</dbReference>
<dbReference type="Pfam" id="PF00172">
    <property type="entry name" value="Zn_clus"/>
    <property type="match status" value="1"/>
</dbReference>
<evidence type="ECO:0000259" key="7">
    <source>
        <dbReference type="PROSITE" id="PS50048"/>
    </source>
</evidence>
<evidence type="ECO:0000256" key="2">
    <source>
        <dbReference type="ARBA" id="ARBA00023015"/>
    </source>
</evidence>
<evidence type="ECO:0000256" key="1">
    <source>
        <dbReference type="ARBA" id="ARBA00004123"/>
    </source>
</evidence>
<dbReference type="KEGG" id="ptkz:JDV02_010284"/>
<dbReference type="PANTHER" id="PTHR31845:SF17">
    <property type="entry name" value="ZN(II)2CYS6 TRANSCRIPTION FACTOR (EUROFUNG)"/>
    <property type="match status" value="1"/>
</dbReference>
<gene>
    <name evidence="8" type="ORF">JDV02_010284</name>
</gene>
<feature type="region of interest" description="Disordered" evidence="6">
    <location>
        <begin position="145"/>
        <end position="213"/>
    </location>
</feature>
<dbReference type="GO" id="GO:0000981">
    <property type="term" value="F:DNA-binding transcription factor activity, RNA polymerase II-specific"/>
    <property type="evidence" value="ECO:0007669"/>
    <property type="project" value="InterPro"/>
</dbReference>
<organism evidence="8 9">
    <name type="scientific">Purpureocillium takamizusanense</name>
    <dbReference type="NCBI Taxonomy" id="2060973"/>
    <lineage>
        <taxon>Eukaryota</taxon>
        <taxon>Fungi</taxon>
        <taxon>Dikarya</taxon>
        <taxon>Ascomycota</taxon>
        <taxon>Pezizomycotina</taxon>
        <taxon>Sordariomycetes</taxon>
        <taxon>Hypocreomycetidae</taxon>
        <taxon>Hypocreales</taxon>
        <taxon>Ophiocordycipitaceae</taxon>
        <taxon>Purpureocillium</taxon>
    </lineage>
</organism>
<dbReference type="SUPFAM" id="SSF57701">
    <property type="entry name" value="Zn2/Cys6 DNA-binding domain"/>
    <property type="match status" value="1"/>
</dbReference>
<dbReference type="GO" id="GO:0008270">
    <property type="term" value="F:zinc ion binding"/>
    <property type="evidence" value="ECO:0007669"/>
    <property type="project" value="InterPro"/>
</dbReference>
<keyword evidence="2" id="KW-0805">Transcription regulation</keyword>
<dbReference type="CDD" id="cd12148">
    <property type="entry name" value="fungal_TF_MHR"/>
    <property type="match status" value="1"/>
</dbReference>
<evidence type="ECO:0000256" key="3">
    <source>
        <dbReference type="ARBA" id="ARBA00023125"/>
    </source>
</evidence>
<feature type="region of interest" description="Disordered" evidence="6">
    <location>
        <begin position="1"/>
        <end position="47"/>
    </location>
</feature>
<accession>A0A9Q8QRX5</accession>
<protein>
    <recommendedName>
        <fullName evidence="7">Zn(2)-C6 fungal-type domain-containing protein</fullName>
    </recommendedName>
</protein>
<keyword evidence="5" id="KW-0539">Nucleus</keyword>
<dbReference type="EMBL" id="CP086365">
    <property type="protein sequence ID" value="UNI24548.1"/>
    <property type="molecule type" value="Genomic_DNA"/>
</dbReference>
<dbReference type="Gene3D" id="4.10.240.10">
    <property type="entry name" value="Zn(2)-C6 fungal-type DNA-binding domain"/>
    <property type="match status" value="1"/>
</dbReference>
<feature type="compositionally biased region" description="Polar residues" evidence="6">
    <location>
        <begin position="23"/>
        <end position="36"/>
    </location>
</feature>
<dbReference type="SMART" id="SM00066">
    <property type="entry name" value="GAL4"/>
    <property type="match status" value="1"/>
</dbReference>
<feature type="domain" description="Zn(2)-C6 fungal-type" evidence="7">
    <location>
        <begin position="58"/>
        <end position="90"/>
    </location>
</feature>
<dbReference type="PANTHER" id="PTHR31845">
    <property type="entry name" value="FINGER DOMAIN PROTEIN, PUTATIVE-RELATED"/>
    <property type="match status" value="1"/>
</dbReference>
<evidence type="ECO:0000256" key="5">
    <source>
        <dbReference type="ARBA" id="ARBA00023242"/>
    </source>
</evidence>
<feature type="region of interest" description="Disordered" evidence="6">
    <location>
        <begin position="341"/>
        <end position="361"/>
    </location>
</feature>
<dbReference type="PROSITE" id="PS00463">
    <property type="entry name" value="ZN2_CY6_FUNGAL_1"/>
    <property type="match status" value="1"/>
</dbReference>
<evidence type="ECO:0000313" key="9">
    <source>
        <dbReference type="Proteomes" id="UP000829364"/>
    </source>
</evidence>
<dbReference type="RefSeq" id="XP_047848029.1">
    <property type="nucleotide sequence ID" value="XM_047992016.1"/>
</dbReference>
<evidence type="ECO:0000256" key="6">
    <source>
        <dbReference type="SAM" id="MobiDB-lite"/>
    </source>
</evidence>
<keyword evidence="4" id="KW-0804">Transcription</keyword>
<dbReference type="InterPro" id="IPR051089">
    <property type="entry name" value="prtT"/>
</dbReference>
<feature type="region of interest" description="Disordered" evidence="6">
    <location>
        <begin position="620"/>
        <end position="648"/>
    </location>
</feature>
<comment type="subcellular location">
    <subcellularLocation>
        <location evidence="1">Nucleus</location>
    </subcellularLocation>
</comment>
<keyword evidence="9" id="KW-1185">Reference proteome</keyword>
<evidence type="ECO:0000256" key="4">
    <source>
        <dbReference type="ARBA" id="ARBA00023163"/>
    </source>
</evidence>
<dbReference type="Proteomes" id="UP000829364">
    <property type="component" value="Chromosome 12"/>
</dbReference>
<evidence type="ECO:0000313" key="8">
    <source>
        <dbReference type="EMBL" id="UNI24548.1"/>
    </source>
</evidence>
<feature type="compositionally biased region" description="Low complexity" evidence="6">
    <location>
        <begin position="345"/>
        <end position="356"/>
    </location>
</feature>
<reference evidence="8" key="1">
    <citation type="submission" date="2021-11" db="EMBL/GenBank/DDBJ databases">
        <title>Purpureocillium_takamizusanense_genome.</title>
        <authorList>
            <person name="Nguyen N.-H."/>
        </authorList>
    </citation>
    <scope>NUCLEOTIDE SEQUENCE</scope>
    <source>
        <strain evidence="8">PT3</strain>
    </source>
</reference>
<dbReference type="CDD" id="cd00067">
    <property type="entry name" value="GAL4"/>
    <property type="match status" value="1"/>
</dbReference>
<feature type="compositionally biased region" description="Low complexity" evidence="6">
    <location>
        <begin position="629"/>
        <end position="648"/>
    </location>
</feature>
<dbReference type="InterPro" id="IPR036864">
    <property type="entry name" value="Zn2-C6_fun-type_DNA-bd_sf"/>
</dbReference>